<accession>A0A3R8JL52</accession>
<evidence type="ECO:0000313" key="5">
    <source>
        <dbReference type="Proteomes" id="UP000274920"/>
    </source>
</evidence>
<dbReference type="EMBL" id="RHJS01000002">
    <property type="protein sequence ID" value="RRK30780.1"/>
    <property type="molecule type" value="Genomic_DNA"/>
</dbReference>
<reference evidence="4" key="1">
    <citation type="submission" date="2018-10" db="EMBL/GenBank/DDBJ databases">
        <title>Schaedlerella arabinophila gen. nov. sp. nov., isolated from the mouse intestinal tract and comparative analysis with the genome of the closely related altered Schaedler flora strain ASF502.</title>
        <authorList>
            <person name="Miyake S."/>
            <person name="Soh M."/>
            <person name="Seedorf H."/>
        </authorList>
    </citation>
    <scope>NUCLEOTIDE SEQUENCE [LARGE SCALE GENOMIC DNA]</scope>
    <source>
        <strain evidence="4">DSM 106076</strain>
    </source>
</reference>
<dbReference type="AlphaFoldDB" id="A0A3R8JL52"/>
<dbReference type="InterPro" id="IPR002173">
    <property type="entry name" value="Carboh/pur_kinase_PfkB_CS"/>
</dbReference>
<name>A0A3R8JL52_9FIRM</name>
<dbReference type="Proteomes" id="UP000274920">
    <property type="component" value="Unassembled WGS sequence"/>
</dbReference>
<dbReference type="SUPFAM" id="SSF53613">
    <property type="entry name" value="Ribokinase-like"/>
    <property type="match status" value="1"/>
</dbReference>
<gene>
    <name evidence="4" type="ORF">EBB54_04845</name>
</gene>
<evidence type="ECO:0000256" key="2">
    <source>
        <dbReference type="ARBA" id="ARBA00022777"/>
    </source>
</evidence>
<dbReference type="RefSeq" id="WP_125126571.1">
    <property type="nucleotide sequence ID" value="NZ_RHJS01000002.1"/>
</dbReference>
<dbReference type="GO" id="GO:0005829">
    <property type="term" value="C:cytosol"/>
    <property type="evidence" value="ECO:0007669"/>
    <property type="project" value="TreeGrafter"/>
</dbReference>
<feature type="domain" description="Carbohydrate kinase PfkB" evidence="3">
    <location>
        <begin position="12"/>
        <end position="299"/>
    </location>
</feature>
<keyword evidence="5" id="KW-1185">Reference proteome</keyword>
<dbReference type="PROSITE" id="PS00583">
    <property type="entry name" value="PFKB_KINASES_1"/>
    <property type="match status" value="1"/>
</dbReference>
<dbReference type="PANTHER" id="PTHR10584">
    <property type="entry name" value="SUGAR KINASE"/>
    <property type="match status" value="1"/>
</dbReference>
<organism evidence="4 5">
    <name type="scientific">Schaedlerella arabinosiphila</name>
    <dbReference type="NCBI Taxonomy" id="2044587"/>
    <lineage>
        <taxon>Bacteria</taxon>
        <taxon>Bacillati</taxon>
        <taxon>Bacillota</taxon>
        <taxon>Clostridia</taxon>
        <taxon>Lachnospirales</taxon>
        <taxon>Lachnospiraceae</taxon>
        <taxon>Schaedlerella</taxon>
    </lineage>
</organism>
<comment type="caution">
    <text evidence="4">The sequence shown here is derived from an EMBL/GenBank/DDBJ whole genome shotgun (WGS) entry which is preliminary data.</text>
</comment>
<dbReference type="PANTHER" id="PTHR10584:SF166">
    <property type="entry name" value="RIBOKINASE"/>
    <property type="match status" value="1"/>
</dbReference>
<keyword evidence="1" id="KW-0808">Transferase</keyword>
<evidence type="ECO:0000259" key="3">
    <source>
        <dbReference type="Pfam" id="PF00294"/>
    </source>
</evidence>
<evidence type="ECO:0000256" key="1">
    <source>
        <dbReference type="ARBA" id="ARBA00022679"/>
    </source>
</evidence>
<dbReference type="GO" id="GO:0016301">
    <property type="term" value="F:kinase activity"/>
    <property type="evidence" value="ECO:0007669"/>
    <property type="project" value="UniProtKB-KW"/>
</dbReference>
<dbReference type="CDD" id="cd01166">
    <property type="entry name" value="KdgK"/>
    <property type="match status" value="1"/>
</dbReference>
<dbReference type="Gene3D" id="3.40.1190.20">
    <property type="match status" value="1"/>
</dbReference>
<dbReference type="InterPro" id="IPR029056">
    <property type="entry name" value="Ribokinase-like"/>
</dbReference>
<keyword evidence="2 4" id="KW-0418">Kinase</keyword>
<dbReference type="Pfam" id="PF00294">
    <property type="entry name" value="PfkB"/>
    <property type="match status" value="1"/>
</dbReference>
<dbReference type="InterPro" id="IPR011611">
    <property type="entry name" value="PfkB_dom"/>
</dbReference>
<proteinExistence type="predicted"/>
<sequence length="319" mass="34332">MMEQKTDFIIIGASILDVLTQPVSAEVFETGSVSAEHTAMHTGGDALNEAAVLAALGASVRLVSKVGSDYAGNYIQNYCQRAGMDTSFLQEAKTLETGVNLVLVDEDGERHFITSQSGSLRKLCPADIPDRALQGGRYLCFASIFVFPAFDDAALAALFSRAKANGLVLCADMTKRKNGETLKDLERSLPLLDYIFPNYEEASLLTGLTDWDEIADAFLGCGVGCVVQKAGSRGCFIKTKTQRHWIPAYPHARCLDTTGAGDTFTACFLDALGRGMELPECGSFANAGASICIEGLGATGRIRDREQVTERYAKIRSLI</sequence>
<protein>
    <submittedName>
        <fullName evidence="4">Carbohydrate kinase family protein</fullName>
    </submittedName>
</protein>
<evidence type="ECO:0000313" key="4">
    <source>
        <dbReference type="EMBL" id="RRK30780.1"/>
    </source>
</evidence>